<gene>
    <name evidence="9" type="ORF">ACERLL_10330</name>
</gene>
<feature type="transmembrane region" description="Helical" evidence="7">
    <location>
        <begin position="250"/>
        <end position="267"/>
    </location>
</feature>
<dbReference type="InterPro" id="IPR009051">
    <property type="entry name" value="Helical_ferredxn"/>
</dbReference>
<dbReference type="SUPFAM" id="SSF46548">
    <property type="entry name" value="alpha-helical ferredoxin"/>
    <property type="match status" value="1"/>
</dbReference>
<evidence type="ECO:0000259" key="8">
    <source>
        <dbReference type="PROSITE" id="PS51379"/>
    </source>
</evidence>
<dbReference type="Gene3D" id="1.20.950.20">
    <property type="entry name" value="Transmembrane di-heme cytochromes, Chain C"/>
    <property type="match status" value="1"/>
</dbReference>
<dbReference type="SUPFAM" id="SSF103501">
    <property type="entry name" value="Respiratory nitrate reductase 1 gamma chain"/>
    <property type="match status" value="1"/>
</dbReference>
<keyword evidence="7" id="KW-0472">Membrane</keyword>
<dbReference type="PANTHER" id="PTHR43255">
    <property type="entry name" value="IRON-SULFUR-BINDING OXIDOREDUCTASE FADF-RELATED-RELATED"/>
    <property type="match status" value="1"/>
</dbReference>
<evidence type="ECO:0000256" key="6">
    <source>
        <dbReference type="SAM" id="MobiDB-lite"/>
    </source>
</evidence>
<evidence type="ECO:0000313" key="10">
    <source>
        <dbReference type="Proteomes" id="UP001575181"/>
    </source>
</evidence>
<feature type="compositionally biased region" description="Acidic residues" evidence="6">
    <location>
        <begin position="700"/>
        <end position="713"/>
    </location>
</feature>
<dbReference type="Pfam" id="PF02754">
    <property type="entry name" value="CCG"/>
    <property type="match status" value="2"/>
</dbReference>
<feature type="transmembrane region" description="Helical" evidence="7">
    <location>
        <begin position="89"/>
        <end position="106"/>
    </location>
</feature>
<dbReference type="Proteomes" id="UP001575181">
    <property type="component" value="Unassembled WGS sequence"/>
</dbReference>
<accession>A0ABV4TV79</accession>
<feature type="transmembrane region" description="Helical" evidence="7">
    <location>
        <begin position="220"/>
        <end position="238"/>
    </location>
</feature>
<keyword evidence="10" id="KW-1185">Reference proteome</keyword>
<evidence type="ECO:0000256" key="1">
    <source>
        <dbReference type="ARBA" id="ARBA00022485"/>
    </source>
</evidence>
<feature type="domain" description="4Fe-4S ferredoxin-type" evidence="8">
    <location>
        <begin position="310"/>
        <end position="339"/>
    </location>
</feature>
<reference evidence="9 10" key="1">
    <citation type="submission" date="2024-08" db="EMBL/GenBank/DDBJ databases">
        <title>Whole-genome sequencing of halo(alkali)philic microorganisms from hypersaline lakes.</title>
        <authorList>
            <person name="Sorokin D.Y."/>
            <person name="Merkel A.Y."/>
            <person name="Messina E."/>
            <person name="Yakimov M."/>
        </authorList>
    </citation>
    <scope>NUCLEOTIDE SEQUENCE [LARGE SCALE GENOMIC DNA]</scope>
    <source>
        <strain evidence="9 10">Cl-TMA</strain>
    </source>
</reference>
<proteinExistence type="predicted"/>
<sequence>MTSTTNSDTEAITRILFRDFAPWQTITFYIVAIAAIAVFFFGCFLLIRKYRRGAPLEATGVGARLWAMVKDVATHRPVKRRAEKTGRSHASIFYGFLLLFIGTSTITLNYDITRPLFGINFWQGDFYLWFSLVMDVAGVALIAGLIYMMYRRKIIAPKPRLDYTRPDRSPEDSDYDRSYYRWEDWAFLWLLILIGITGFVLEGARLVWLSNDPMVWDYRWWSPVGAVVAHVMQGVGMSPEVGGAMRMNSWWIHGLMALAFIGLIPYTKAKHIFTVLGSMTMRDPKPVQRLPMGDMEAEKLGYSKITDLSWKDLLNVDACTKCGKCHEACPARATGYPLSPRDVVLTLREHSHNSLEGWTVPEDEEQLAIIGEGENQVRPETLWSCRACGACTEICPVSIEHVPMIMQMRRALVEEGEMDSMIQTTLQNVQKRGNSLGETKRKRPAWTKKLDFKIKDASKEPVDVLWFVGDFASFDPRYQQVSQSFARILHECGVDFGILYEKEMTAGNDIRRVGEEGLYQHLAETNIETLEECDFKRIVTTDPHSYNTIRNEYPEFGGNYEIEHASAMINRMLSNGDIPLKKRLDYRVTFHDPCHLGRFNKGFDPPREAVQSLGAELVEMERSRDNSFCCGAGGGRIWIPDPPDQPKINENRVREAGGIEGLDVLMVSCPKCMNMLEDGRKTAGFEDQFEVKELIELVEESMDLGVDEEDADQGSDSGSGESPEATKESPAP</sequence>
<evidence type="ECO:0000256" key="5">
    <source>
        <dbReference type="ARBA" id="ARBA00023014"/>
    </source>
</evidence>
<dbReference type="InterPro" id="IPR036197">
    <property type="entry name" value="NarG-like_sf"/>
</dbReference>
<feature type="transmembrane region" description="Helical" evidence="7">
    <location>
        <begin position="187"/>
        <end position="208"/>
    </location>
</feature>
<dbReference type="Pfam" id="PF13187">
    <property type="entry name" value="Fer4_9"/>
    <property type="match status" value="1"/>
</dbReference>
<evidence type="ECO:0000256" key="2">
    <source>
        <dbReference type="ARBA" id="ARBA00022723"/>
    </source>
</evidence>
<dbReference type="InterPro" id="IPR017900">
    <property type="entry name" value="4Fe4S_Fe_S_CS"/>
</dbReference>
<dbReference type="InterPro" id="IPR017896">
    <property type="entry name" value="4Fe4S_Fe-S-bd"/>
</dbReference>
<feature type="transmembrane region" description="Helical" evidence="7">
    <location>
        <begin position="126"/>
        <end position="150"/>
    </location>
</feature>
<evidence type="ECO:0000256" key="4">
    <source>
        <dbReference type="ARBA" id="ARBA00023004"/>
    </source>
</evidence>
<keyword evidence="1" id="KW-0004">4Fe-4S</keyword>
<dbReference type="PROSITE" id="PS51379">
    <property type="entry name" value="4FE4S_FER_2"/>
    <property type="match status" value="2"/>
</dbReference>
<feature type="region of interest" description="Disordered" evidence="6">
    <location>
        <begin position="700"/>
        <end position="732"/>
    </location>
</feature>
<name>A0ABV4TV79_9GAMM</name>
<protein>
    <submittedName>
        <fullName evidence="9">Heterodisulfide reductase-related iron-sulfur binding cluster</fullName>
    </submittedName>
</protein>
<keyword evidence="5" id="KW-0411">Iron-sulfur</keyword>
<evidence type="ECO:0000256" key="7">
    <source>
        <dbReference type="SAM" id="Phobius"/>
    </source>
</evidence>
<dbReference type="PANTHER" id="PTHR43255:SF1">
    <property type="entry name" value="IRON-SULFUR-BINDING OXIDOREDUCTASE FADF-RELATED"/>
    <property type="match status" value="1"/>
</dbReference>
<keyword evidence="2" id="KW-0479">Metal-binding</keyword>
<keyword evidence="7" id="KW-1133">Transmembrane helix</keyword>
<organism evidence="9 10">
    <name type="scientific">Thiohalorhabdus methylotrophus</name>
    <dbReference type="NCBI Taxonomy" id="3242694"/>
    <lineage>
        <taxon>Bacteria</taxon>
        <taxon>Pseudomonadati</taxon>
        <taxon>Pseudomonadota</taxon>
        <taxon>Gammaproteobacteria</taxon>
        <taxon>Thiohalorhabdales</taxon>
        <taxon>Thiohalorhabdaceae</taxon>
        <taxon>Thiohalorhabdus</taxon>
    </lineage>
</organism>
<comment type="caution">
    <text evidence="9">The sequence shown here is derived from an EMBL/GenBank/DDBJ whole genome shotgun (WGS) entry which is preliminary data.</text>
</comment>
<dbReference type="EMBL" id="JBGUAW010000006">
    <property type="protein sequence ID" value="MFA9461222.1"/>
    <property type="molecule type" value="Genomic_DNA"/>
</dbReference>
<evidence type="ECO:0000256" key="3">
    <source>
        <dbReference type="ARBA" id="ARBA00023002"/>
    </source>
</evidence>
<keyword evidence="3" id="KW-0560">Oxidoreductase</keyword>
<evidence type="ECO:0000313" key="9">
    <source>
        <dbReference type="EMBL" id="MFA9461222.1"/>
    </source>
</evidence>
<dbReference type="InterPro" id="IPR004017">
    <property type="entry name" value="Cys_rich_dom"/>
</dbReference>
<feature type="transmembrane region" description="Helical" evidence="7">
    <location>
        <begin position="26"/>
        <end position="47"/>
    </location>
</feature>
<keyword evidence="7" id="KW-0812">Transmembrane</keyword>
<dbReference type="PROSITE" id="PS00198">
    <property type="entry name" value="4FE4S_FER_1"/>
    <property type="match status" value="2"/>
</dbReference>
<dbReference type="RefSeq" id="WP_373656007.1">
    <property type="nucleotide sequence ID" value="NZ_JBGUAW010000006.1"/>
</dbReference>
<dbReference type="Gene3D" id="1.10.1060.10">
    <property type="entry name" value="Alpha-helical ferredoxin"/>
    <property type="match status" value="1"/>
</dbReference>
<keyword evidence="4" id="KW-0408">Iron</keyword>
<feature type="domain" description="4Fe-4S ferredoxin-type" evidence="8">
    <location>
        <begin position="373"/>
        <end position="404"/>
    </location>
</feature>
<dbReference type="InterPro" id="IPR051460">
    <property type="entry name" value="HdrC_iron-sulfur_subunit"/>
</dbReference>